<protein>
    <submittedName>
        <fullName evidence="2">Helix-turn-helix domain-containing protein</fullName>
    </submittedName>
</protein>
<dbReference type="GO" id="GO:0003677">
    <property type="term" value="F:DNA binding"/>
    <property type="evidence" value="ECO:0007669"/>
    <property type="project" value="InterPro"/>
</dbReference>
<evidence type="ECO:0000259" key="1">
    <source>
        <dbReference type="PROSITE" id="PS50943"/>
    </source>
</evidence>
<dbReference type="PROSITE" id="PS50943">
    <property type="entry name" value="HTH_CROC1"/>
    <property type="match status" value="1"/>
</dbReference>
<dbReference type="Gene3D" id="1.10.260.40">
    <property type="entry name" value="lambda repressor-like DNA-binding domains"/>
    <property type="match status" value="1"/>
</dbReference>
<gene>
    <name evidence="2" type="ORF">GR156_18580</name>
</gene>
<dbReference type="InterPro" id="IPR001387">
    <property type="entry name" value="Cro/C1-type_HTH"/>
</dbReference>
<evidence type="ECO:0000313" key="3">
    <source>
        <dbReference type="Proteomes" id="UP000440304"/>
    </source>
</evidence>
<organism evidence="2 3">
    <name type="scientific">Shinella zoogloeoides</name>
    <name type="common">Crabtreella saccharophila</name>
    <dbReference type="NCBI Taxonomy" id="352475"/>
    <lineage>
        <taxon>Bacteria</taxon>
        <taxon>Pseudomonadati</taxon>
        <taxon>Pseudomonadota</taxon>
        <taxon>Alphaproteobacteria</taxon>
        <taxon>Hyphomicrobiales</taxon>
        <taxon>Rhizobiaceae</taxon>
        <taxon>Shinella</taxon>
    </lineage>
</organism>
<feature type="domain" description="HTH cro/C1-type" evidence="1">
    <location>
        <begin position="11"/>
        <end position="46"/>
    </location>
</feature>
<sequence>MSDRSLLAAQVRAARALLGWSQGYLADGACVSRSTIADLEGDKREPHEASLFVIMNELASAGINFTETGVEFRSWPPPQYVPTGIRQKK</sequence>
<dbReference type="Pfam" id="PF01381">
    <property type="entry name" value="HTH_3"/>
    <property type="match status" value="1"/>
</dbReference>
<name>A0A6N8TGC7_SHIZO</name>
<accession>A0A6N8TGC7</accession>
<dbReference type="AlphaFoldDB" id="A0A6N8TGC7"/>
<evidence type="ECO:0000313" key="2">
    <source>
        <dbReference type="EMBL" id="MXO02327.1"/>
    </source>
</evidence>
<dbReference type="CDD" id="cd00093">
    <property type="entry name" value="HTH_XRE"/>
    <property type="match status" value="1"/>
</dbReference>
<proteinExistence type="predicted"/>
<dbReference type="SUPFAM" id="SSF47413">
    <property type="entry name" value="lambda repressor-like DNA-binding domains"/>
    <property type="match status" value="1"/>
</dbReference>
<dbReference type="EMBL" id="WUML01000020">
    <property type="protein sequence ID" value="MXO02327.1"/>
    <property type="molecule type" value="Genomic_DNA"/>
</dbReference>
<dbReference type="SMART" id="SM00530">
    <property type="entry name" value="HTH_XRE"/>
    <property type="match status" value="1"/>
</dbReference>
<dbReference type="RefSeq" id="WP_160787621.1">
    <property type="nucleotide sequence ID" value="NZ_CP086610.1"/>
</dbReference>
<dbReference type="Proteomes" id="UP000440304">
    <property type="component" value="Unassembled WGS sequence"/>
</dbReference>
<dbReference type="InterPro" id="IPR010982">
    <property type="entry name" value="Lambda_DNA-bd_dom_sf"/>
</dbReference>
<dbReference type="OrthoDB" id="3782725at2"/>
<comment type="caution">
    <text evidence="2">The sequence shown here is derived from an EMBL/GenBank/DDBJ whole genome shotgun (WGS) entry which is preliminary data.</text>
</comment>
<reference evidence="2 3" key="1">
    <citation type="submission" date="2019-12" db="EMBL/GenBank/DDBJ databases">
        <title>Shinella granuli gen. nov., sp. nov., and proposal of the reclassification of Zoogloea ramigera ATCC 19623 as Shinella zoogloeoides sp. nov.</title>
        <authorList>
            <person name="Gao J."/>
        </authorList>
    </citation>
    <scope>NUCLEOTIDE SEQUENCE [LARGE SCALE GENOMIC DNA]</scope>
    <source>
        <strain evidence="2 3">DSM 287</strain>
    </source>
</reference>